<sequence length="315" mass="35361">MPWSYSASRTFQKCQVKWFLDNLAAHHRAADPIRRRAHFFSALTTVSAWRGQLVDTVISKHIVPSFEDPTREEPMGLQGSLSIARRLFTEQLAYAAQNKAATIDVKFGDIGDRFALLMENEFGDGPSQEDLDGAWLEIETALSNFWGNEEIQQIIYDAEQLITQPRTLHFELVNGTKAVAIPDLIAFNRSKAHTIVDWKVHAEVGNDARRQLAVYAVALSRGKQHKDFPDNWNALPTEVDLVEAQLLLNQTKHYRLSEDDVAATTAYMDGSAYEMDCLTDGKSYKDIDVGDLRLAHSGLTCAACQFQTLCPEVVQ</sequence>
<dbReference type="OrthoDB" id="7888926at2"/>
<protein>
    <recommendedName>
        <fullName evidence="1">PD-(D/E)XK endonuclease-like domain-containing protein</fullName>
    </recommendedName>
</protein>
<evidence type="ECO:0000313" key="3">
    <source>
        <dbReference type="Proteomes" id="UP000186336"/>
    </source>
</evidence>
<organism evidence="2 3">
    <name type="scientific">Tateyamaria omphalii</name>
    <dbReference type="NCBI Taxonomy" id="299262"/>
    <lineage>
        <taxon>Bacteria</taxon>
        <taxon>Pseudomonadati</taxon>
        <taxon>Pseudomonadota</taxon>
        <taxon>Alphaproteobacteria</taxon>
        <taxon>Rhodobacterales</taxon>
        <taxon>Roseobacteraceae</taxon>
        <taxon>Tateyamaria</taxon>
    </lineage>
</organism>
<dbReference type="Proteomes" id="UP000186336">
    <property type="component" value="Chromosome"/>
</dbReference>
<proteinExistence type="predicted"/>
<reference evidence="2 3" key="1">
    <citation type="submission" date="2017-01" db="EMBL/GenBank/DDBJ databases">
        <title>Complete genome of Tateyamaria omphalii DOK1-4 isolated from seawater in Dokdo.</title>
        <authorList>
            <person name="Kim J.H."/>
            <person name="Chi W.-J."/>
        </authorList>
    </citation>
    <scope>NUCLEOTIDE SEQUENCE [LARGE SCALE GENOMIC DNA]</scope>
    <source>
        <strain evidence="2 3">DOK1-4</strain>
    </source>
</reference>
<dbReference type="AlphaFoldDB" id="A0A1P8MQF7"/>
<feature type="domain" description="PD-(D/E)XK endonuclease-like" evidence="1">
    <location>
        <begin position="3"/>
        <end position="311"/>
    </location>
</feature>
<dbReference type="STRING" id="299262.BWR18_00080"/>
<evidence type="ECO:0000313" key="2">
    <source>
        <dbReference type="EMBL" id="APX10272.1"/>
    </source>
</evidence>
<dbReference type="RefSeq" id="WP_076626086.1">
    <property type="nucleotide sequence ID" value="NZ_CP019312.1"/>
</dbReference>
<dbReference type="Pfam" id="PF12705">
    <property type="entry name" value="PDDEXK_1"/>
    <property type="match status" value="1"/>
</dbReference>
<dbReference type="InterPro" id="IPR038726">
    <property type="entry name" value="PDDEXK_AddAB-type"/>
</dbReference>
<name>A0A1P8MQF7_9RHOB</name>
<evidence type="ECO:0000259" key="1">
    <source>
        <dbReference type="Pfam" id="PF12705"/>
    </source>
</evidence>
<dbReference type="KEGG" id="tom:BWR18_00080"/>
<dbReference type="EMBL" id="CP019312">
    <property type="protein sequence ID" value="APX10272.1"/>
    <property type="molecule type" value="Genomic_DNA"/>
</dbReference>
<accession>A0A1P8MQF7</accession>
<gene>
    <name evidence="2" type="ORF">BWR18_00080</name>
</gene>
<keyword evidence="3" id="KW-1185">Reference proteome</keyword>